<proteinExistence type="inferred from homology"/>
<dbReference type="GO" id="GO:0030288">
    <property type="term" value="C:outer membrane-bounded periplasmic space"/>
    <property type="evidence" value="ECO:0007669"/>
    <property type="project" value="TreeGrafter"/>
</dbReference>
<sequence>MRFALPRRLRGLLAASLVVTALTTGCAAEDVPGAAGGSGGGGDGTFPVTLRTEFGDVTIPKRPQRVVALGWSDAETALALGVEPVGAADWLGVGGDGLGPWVNAEYTRPPAMLGTLEVNMEAVAGLRPDLILDTRSDGTRERYERLSELGVPVVGIPPGAKAYLTPWEKQLELVGKALGRSAEADRLRSDLEARFAQVRKEHPEFAGKHVVAGVRSADSYAAYVDGDGRVEFLKRLGFVNSPKIQRLAAKDQFTVTVSNERMDLLDGDLTLMFLIGRSPEEVTGDPLYQAVPSVRAGRSVLLSDKAVSDALSSASVPGMTYALDKVVPQFAEALAE</sequence>
<dbReference type="AlphaFoldDB" id="A0A7W3R966"/>
<organism evidence="7 8">
    <name type="scientific">Thermomonospora cellulosilytica</name>
    <dbReference type="NCBI Taxonomy" id="1411118"/>
    <lineage>
        <taxon>Bacteria</taxon>
        <taxon>Bacillati</taxon>
        <taxon>Actinomycetota</taxon>
        <taxon>Actinomycetes</taxon>
        <taxon>Streptosporangiales</taxon>
        <taxon>Thermomonosporaceae</taxon>
        <taxon>Thermomonospora</taxon>
    </lineage>
</organism>
<keyword evidence="8" id="KW-1185">Reference proteome</keyword>
<dbReference type="PANTHER" id="PTHR30532:SF24">
    <property type="entry name" value="FERRIC ENTEROBACTIN-BINDING PERIPLASMIC PROTEIN FEPB"/>
    <property type="match status" value="1"/>
</dbReference>
<evidence type="ECO:0000313" key="8">
    <source>
        <dbReference type="Proteomes" id="UP000539313"/>
    </source>
</evidence>
<dbReference type="GO" id="GO:1901678">
    <property type="term" value="P:iron coordination entity transport"/>
    <property type="evidence" value="ECO:0007669"/>
    <property type="project" value="UniProtKB-ARBA"/>
</dbReference>
<dbReference type="SUPFAM" id="SSF53807">
    <property type="entry name" value="Helical backbone' metal receptor"/>
    <property type="match status" value="1"/>
</dbReference>
<comment type="similarity">
    <text evidence="2">Belongs to the bacterial solute-binding protein 8 family.</text>
</comment>
<comment type="caution">
    <text evidence="7">The sequence shown here is derived from an EMBL/GenBank/DDBJ whole genome shotgun (WGS) entry which is preliminary data.</text>
</comment>
<evidence type="ECO:0000313" key="7">
    <source>
        <dbReference type="EMBL" id="MBA9004035.1"/>
    </source>
</evidence>
<dbReference type="Pfam" id="PF01497">
    <property type="entry name" value="Peripla_BP_2"/>
    <property type="match status" value="1"/>
</dbReference>
<keyword evidence="3" id="KW-0813">Transport</keyword>
<keyword evidence="4 5" id="KW-0732">Signal</keyword>
<reference evidence="7 8" key="1">
    <citation type="submission" date="2020-08" db="EMBL/GenBank/DDBJ databases">
        <title>Sequencing the genomes of 1000 actinobacteria strains.</title>
        <authorList>
            <person name="Klenk H.-P."/>
        </authorList>
    </citation>
    <scope>NUCLEOTIDE SEQUENCE [LARGE SCALE GENOMIC DNA]</scope>
    <source>
        <strain evidence="7 8">DSM 45823</strain>
    </source>
</reference>
<gene>
    <name evidence="7" type="ORF">HNR21_002917</name>
</gene>
<dbReference type="PROSITE" id="PS50983">
    <property type="entry name" value="FE_B12_PBP"/>
    <property type="match status" value="1"/>
</dbReference>
<evidence type="ECO:0000256" key="3">
    <source>
        <dbReference type="ARBA" id="ARBA00022448"/>
    </source>
</evidence>
<comment type="subcellular location">
    <subcellularLocation>
        <location evidence="1">Cell envelope</location>
    </subcellularLocation>
</comment>
<feature type="signal peptide" evidence="5">
    <location>
        <begin position="1"/>
        <end position="27"/>
    </location>
</feature>
<evidence type="ECO:0000256" key="4">
    <source>
        <dbReference type="ARBA" id="ARBA00022729"/>
    </source>
</evidence>
<name>A0A7W3R966_9ACTN</name>
<dbReference type="PANTHER" id="PTHR30532">
    <property type="entry name" value="IRON III DICITRATE-BINDING PERIPLASMIC PROTEIN"/>
    <property type="match status" value="1"/>
</dbReference>
<dbReference type="Proteomes" id="UP000539313">
    <property type="component" value="Unassembled WGS sequence"/>
</dbReference>
<evidence type="ECO:0000259" key="6">
    <source>
        <dbReference type="PROSITE" id="PS50983"/>
    </source>
</evidence>
<dbReference type="InterPro" id="IPR002491">
    <property type="entry name" value="ABC_transptr_periplasmic_BD"/>
</dbReference>
<accession>A0A7W3R966</accession>
<feature type="domain" description="Fe/B12 periplasmic-binding" evidence="6">
    <location>
        <begin position="65"/>
        <end position="336"/>
    </location>
</feature>
<protein>
    <submittedName>
        <fullName evidence="7">Iron complex transport system substrate-binding protein</fullName>
    </submittedName>
</protein>
<dbReference type="RefSeq" id="WP_182705631.1">
    <property type="nucleotide sequence ID" value="NZ_JACJII010000001.1"/>
</dbReference>
<evidence type="ECO:0000256" key="1">
    <source>
        <dbReference type="ARBA" id="ARBA00004196"/>
    </source>
</evidence>
<evidence type="ECO:0000256" key="5">
    <source>
        <dbReference type="SAM" id="SignalP"/>
    </source>
</evidence>
<dbReference type="Gene3D" id="3.40.50.1980">
    <property type="entry name" value="Nitrogenase molybdenum iron protein domain"/>
    <property type="match status" value="2"/>
</dbReference>
<dbReference type="PROSITE" id="PS51257">
    <property type="entry name" value="PROKAR_LIPOPROTEIN"/>
    <property type="match status" value="1"/>
</dbReference>
<dbReference type="InterPro" id="IPR051313">
    <property type="entry name" value="Bact_iron-sidero_bind"/>
</dbReference>
<dbReference type="CDD" id="cd01146">
    <property type="entry name" value="FhuD"/>
    <property type="match status" value="1"/>
</dbReference>
<dbReference type="EMBL" id="JACJII010000001">
    <property type="protein sequence ID" value="MBA9004035.1"/>
    <property type="molecule type" value="Genomic_DNA"/>
</dbReference>
<feature type="chain" id="PRO_5031083282" evidence="5">
    <location>
        <begin position="28"/>
        <end position="336"/>
    </location>
</feature>
<evidence type="ECO:0000256" key="2">
    <source>
        <dbReference type="ARBA" id="ARBA00008814"/>
    </source>
</evidence>